<gene>
    <name evidence="2" type="ORF">PCOR1329_LOCUS1154</name>
</gene>
<keyword evidence="3" id="KW-1185">Reference proteome</keyword>
<dbReference type="EMBL" id="CAUYUJ010000275">
    <property type="protein sequence ID" value="CAK0789631.1"/>
    <property type="molecule type" value="Genomic_DNA"/>
</dbReference>
<proteinExistence type="predicted"/>
<evidence type="ECO:0000256" key="1">
    <source>
        <dbReference type="SAM" id="MobiDB-lite"/>
    </source>
</evidence>
<dbReference type="Proteomes" id="UP001189429">
    <property type="component" value="Unassembled WGS sequence"/>
</dbReference>
<evidence type="ECO:0000313" key="2">
    <source>
        <dbReference type="EMBL" id="CAK0789631.1"/>
    </source>
</evidence>
<name>A0ABN9PER6_9DINO</name>
<feature type="region of interest" description="Disordered" evidence="1">
    <location>
        <begin position="213"/>
        <end position="290"/>
    </location>
</feature>
<feature type="compositionally biased region" description="Basic and acidic residues" evidence="1">
    <location>
        <begin position="307"/>
        <end position="318"/>
    </location>
</feature>
<protein>
    <submittedName>
        <fullName evidence="2">Uncharacterized protein</fullName>
    </submittedName>
</protein>
<feature type="region of interest" description="Disordered" evidence="1">
    <location>
        <begin position="305"/>
        <end position="336"/>
    </location>
</feature>
<organism evidence="2 3">
    <name type="scientific">Prorocentrum cordatum</name>
    <dbReference type="NCBI Taxonomy" id="2364126"/>
    <lineage>
        <taxon>Eukaryota</taxon>
        <taxon>Sar</taxon>
        <taxon>Alveolata</taxon>
        <taxon>Dinophyceae</taxon>
        <taxon>Prorocentrales</taxon>
        <taxon>Prorocentraceae</taxon>
        <taxon>Prorocentrum</taxon>
    </lineage>
</organism>
<feature type="compositionally biased region" description="Polar residues" evidence="1">
    <location>
        <begin position="221"/>
        <end position="239"/>
    </location>
</feature>
<feature type="compositionally biased region" description="Basic and acidic residues" evidence="1">
    <location>
        <begin position="241"/>
        <end position="252"/>
    </location>
</feature>
<evidence type="ECO:0000313" key="3">
    <source>
        <dbReference type="Proteomes" id="UP001189429"/>
    </source>
</evidence>
<sequence>MLLVGRVFPQEANDPHWTATDPRKRAQVIHVRDRTKVKPIPLPEIDYSDVPGFSTADLIQIEKQSNSVVRKRNSKAFVSWGAPGYWGGASWAIYVVGKRFKIWVAIKALYITAREVVEATECASERWEEIAGYFEDLDWDVMALIAMGLFLDWGIVLKWPGQKKAFRRAVWGGFGLGFGLVGEGVRPCGCPDARLAGVVVQSQTELAKEIAQIEQGGGNHSPHTTNGSSGTEATLSSLDSPRIRSELSEQRDQLSLGSTQGARGHRQDRRGHQGKLERRPRRCRNPHGPDVLDRIAEFGRYFQGARAHPDHREGDPRPSRGSWITSRSIGTSTAGT</sequence>
<feature type="compositionally biased region" description="Polar residues" evidence="1">
    <location>
        <begin position="322"/>
        <end position="336"/>
    </location>
</feature>
<reference evidence="2" key="1">
    <citation type="submission" date="2023-10" db="EMBL/GenBank/DDBJ databases">
        <authorList>
            <person name="Chen Y."/>
            <person name="Shah S."/>
            <person name="Dougan E. K."/>
            <person name="Thang M."/>
            <person name="Chan C."/>
        </authorList>
    </citation>
    <scope>NUCLEOTIDE SEQUENCE [LARGE SCALE GENOMIC DNA]</scope>
</reference>
<accession>A0ABN9PER6</accession>
<comment type="caution">
    <text evidence="2">The sequence shown here is derived from an EMBL/GenBank/DDBJ whole genome shotgun (WGS) entry which is preliminary data.</text>
</comment>